<evidence type="ECO:0000313" key="3">
    <source>
        <dbReference type="Proteomes" id="UP000595897"/>
    </source>
</evidence>
<dbReference type="SUPFAM" id="SSF55729">
    <property type="entry name" value="Acyl-CoA N-acyltransferases (Nat)"/>
    <property type="match status" value="1"/>
</dbReference>
<dbReference type="InterPro" id="IPR000182">
    <property type="entry name" value="GNAT_dom"/>
</dbReference>
<reference evidence="2 3" key="1">
    <citation type="submission" date="2020-11" db="EMBL/GenBank/DDBJ databases">
        <title>Draft genome sequencing of a Lachnospiraceae strain isolated from anoxic soil subjected to BSD treatment.</title>
        <authorList>
            <person name="Uek A."/>
            <person name="Tonouchi A."/>
        </authorList>
    </citation>
    <scope>NUCLEOTIDE SEQUENCE [LARGE SCALE GENOMIC DNA]</scope>
    <source>
        <strain evidence="2 3">TB5</strain>
    </source>
</reference>
<dbReference type="RefSeq" id="WP_271716025.1">
    <property type="nucleotide sequence ID" value="NZ_AP024169.1"/>
</dbReference>
<keyword evidence="2" id="KW-0808">Transferase</keyword>
<name>A0A7R7IDD6_9FIRM</name>
<keyword evidence="3" id="KW-1185">Reference proteome</keyword>
<dbReference type="InterPro" id="IPR051531">
    <property type="entry name" value="N-acetyltransferase"/>
</dbReference>
<dbReference type="PANTHER" id="PTHR43792:SF1">
    <property type="entry name" value="N-ACETYLTRANSFERASE DOMAIN-CONTAINING PROTEIN"/>
    <property type="match status" value="1"/>
</dbReference>
<dbReference type="AlphaFoldDB" id="A0A7R7IDD6"/>
<sequence>MNRTIETERLILRPLRIEDSKDVYEWAGDPIVNKYMPYSLYTNIEQVKDWLTTIKEDDLEFAFCLKNTGKVIGSGGIGFNPERDAYELGYNINRECWGKGYATEASKAMIQWAYANVNARTFCSNHATANEASGNVIKKCGFQFSHDGKYSRFDGSETFEAKFYTMTLN</sequence>
<dbReference type="InterPro" id="IPR016181">
    <property type="entry name" value="Acyl_CoA_acyltransferase"/>
</dbReference>
<dbReference type="Pfam" id="PF13302">
    <property type="entry name" value="Acetyltransf_3"/>
    <property type="match status" value="1"/>
</dbReference>
<protein>
    <submittedName>
        <fullName evidence="2">N-acetyltransferase</fullName>
    </submittedName>
</protein>
<organism evidence="2 3">
    <name type="scientific">Anaeromicropila herbilytica</name>
    <dbReference type="NCBI Taxonomy" id="2785025"/>
    <lineage>
        <taxon>Bacteria</taxon>
        <taxon>Bacillati</taxon>
        <taxon>Bacillota</taxon>
        <taxon>Clostridia</taxon>
        <taxon>Lachnospirales</taxon>
        <taxon>Lachnospiraceae</taxon>
        <taxon>Anaeromicropila</taxon>
    </lineage>
</organism>
<dbReference type="EMBL" id="AP024169">
    <property type="protein sequence ID" value="BCN30831.1"/>
    <property type="molecule type" value="Genomic_DNA"/>
</dbReference>
<dbReference type="PANTHER" id="PTHR43792">
    <property type="entry name" value="GNAT FAMILY, PUTATIVE (AFU_ORTHOLOGUE AFUA_3G00765)-RELATED-RELATED"/>
    <property type="match status" value="1"/>
</dbReference>
<dbReference type="GO" id="GO:0016747">
    <property type="term" value="F:acyltransferase activity, transferring groups other than amino-acyl groups"/>
    <property type="evidence" value="ECO:0007669"/>
    <property type="project" value="InterPro"/>
</dbReference>
<gene>
    <name evidence="2" type="ORF">bsdtb5_21260</name>
</gene>
<evidence type="ECO:0000259" key="1">
    <source>
        <dbReference type="PROSITE" id="PS51186"/>
    </source>
</evidence>
<dbReference type="PROSITE" id="PS51186">
    <property type="entry name" value="GNAT"/>
    <property type="match status" value="1"/>
</dbReference>
<accession>A0A7R7IDD6</accession>
<dbReference type="KEGG" id="ahb:bsdtb5_21260"/>
<evidence type="ECO:0000313" key="2">
    <source>
        <dbReference type="EMBL" id="BCN30831.1"/>
    </source>
</evidence>
<dbReference type="Proteomes" id="UP000595897">
    <property type="component" value="Chromosome"/>
</dbReference>
<feature type="domain" description="N-acetyltransferase" evidence="1">
    <location>
        <begin position="10"/>
        <end position="169"/>
    </location>
</feature>
<proteinExistence type="predicted"/>
<dbReference type="Gene3D" id="3.40.630.30">
    <property type="match status" value="1"/>
</dbReference>